<dbReference type="InterPro" id="IPR012337">
    <property type="entry name" value="RNaseH-like_sf"/>
</dbReference>
<dbReference type="GO" id="GO:0015074">
    <property type="term" value="P:DNA integration"/>
    <property type="evidence" value="ECO:0007669"/>
    <property type="project" value="InterPro"/>
</dbReference>
<dbReference type="CDD" id="cd00303">
    <property type="entry name" value="retropepsin_like"/>
    <property type="match status" value="1"/>
</dbReference>
<proteinExistence type="predicted"/>
<feature type="compositionally biased region" description="Basic residues" evidence="5">
    <location>
        <begin position="703"/>
        <end position="713"/>
    </location>
</feature>
<keyword evidence="1" id="KW-0808">Transferase</keyword>
<dbReference type="SUPFAM" id="SSF50630">
    <property type="entry name" value="Acid proteases"/>
    <property type="match status" value="1"/>
</dbReference>
<protein>
    <recommendedName>
        <fullName evidence="6">Integrase catalytic domain-containing protein</fullName>
    </recommendedName>
</protein>
<accession>A0A553NU73</accession>
<feature type="region of interest" description="Disordered" evidence="5">
    <location>
        <begin position="693"/>
        <end position="713"/>
    </location>
</feature>
<feature type="domain" description="Integrase catalytic" evidence="6">
    <location>
        <begin position="448"/>
        <end position="568"/>
    </location>
</feature>
<dbReference type="Proteomes" id="UP000318571">
    <property type="component" value="Chromosome 1"/>
</dbReference>
<name>A0A553NU73_TIGCA</name>
<keyword evidence="8" id="KW-1185">Reference proteome</keyword>
<keyword evidence="3" id="KW-0540">Nuclease</keyword>
<feature type="compositionally biased region" description="Low complexity" evidence="5">
    <location>
        <begin position="239"/>
        <end position="248"/>
    </location>
</feature>
<evidence type="ECO:0000256" key="5">
    <source>
        <dbReference type="SAM" id="MobiDB-lite"/>
    </source>
</evidence>
<organism evidence="7 8">
    <name type="scientific">Tigriopus californicus</name>
    <name type="common">Marine copepod</name>
    <dbReference type="NCBI Taxonomy" id="6832"/>
    <lineage>
        <taxon>Eukaryota</taxon>
        <taxon>Metazoa</taxon>
        <taxon>Ecdysozoa</taxon>
        <taxon>Arthropoda</taxon>
        <taxon>Crustacea</taxon>
        <taxon>Multicrustacea</taxon>
        <taxon>Hexanauplia</taxon>
        <taxon>Copepoda</taxon>
        <taxon>Harpacticoida</taxon>
        <taxon>Harpacticidae</taxon>
        <taxon>Tigriopus</taxon>
    </lineage>
</organism>
<evidence type="ECO:0000259" key="6">
    <source>
        <dbReference type="PROSITE" id="PS50994"/>
    </source>
</evidence>
<dbReference type="PROSITE" id="PS50994">
    <property type="entry name" value="INTEGRASE"/>
    <property type="match status" value="1"/>
</dbReference>
<dbReference type="EMBL" id="VCGU01000010">
    <property type="protein sequence ID" value="TRY68990.1"/>
    <property type="molecule type" value="Genomic_DNA"/>
</dbReference>
<evidence type="ECO:0000256" key="4">
    <source>
        <dbReference type="ARBA" id="ARBA00022759"/>
    </source>
</evidence>
<feature type="region of interest" description="Disordered" evidence="5">
    <location>
        <begin position="231"/>
        <end position="250"/>
    </location>
</feature>
<evidence type="ECO:0000256" key="2">
    <source>
        <dbReference type="ARBA" id="ARBA00022695"/>
    </source>
</evidence>
<dbReference type="Gene3D" id="3.30.420.10">
    <property type="entry name" value="Ribonuclease H-like superfamily/Ribonuclease H"/>
    <property type="match status" value="1"/>
</dbReference>
<dbReference type="PANTHER" id="PTHR37984">
    <property type="entry name" value="PROTEIN CBG26694"/>
    <property type="match status" value="1"/>
</dbReference>
<dbReference type="InterPro" id="IPR036397">
    <property type="entry name" value="RNaseH_sf"/>
</dbReference>
<keyword evidence="4" id="KW-0378">Hydrolase</keyword>
<dbReference type="GO" id="GO:0016779">
    <property type="term" value="F:nucleotidyltransferase activity"/>
    <property type="evidence" value="ECO:0007669"/>
    <property type="project" value="UniProtKB-KW"/>
</dbReference>
<evidence type="ECO:0000256" key="3">
    <source>
        <dbReference type="ARBA" id="ARBA00022722"/>
    </source>
</evidence>
<dbReference type="Gene3D" id="2.40.70.10">
    <property type="entry name" value="Acid Proteases"/>
    <property type="match status" value="1"/>
</dbReference>
<dbReference type="InterPro" id="IPR050951">
    <property type="entry name" value="Retrovirus_Pol_polyprotein"/>
</dbReference>
<gene>
    <name evidence="7" type="ORF">TCAL_13738</name>
</gene>
<dbReference type="InterPro" id="IPR021109">
    <property type="entry name" value="Peptidase_aspartic_dom_sf"/>
</dbReference>
<dbReference type="InterPro" id="IPR001584">
    <property type="entry name" value="Integrase_cat-core"/>
</dbReference>
<reference evidence="7 8" key="1">
    <citation type="journal article" date="2018" name="Nat. Ecol. Evol.">
        <title>Genomic signatures of mitonuclear coevolution across populations of Tigriopus californicus.</title>
        <authorList>
            <person name="Barreto F.S."/>
            <person name="Watson E.T."/>
            <person name="Lima T.G."/>
            <person name="Willett C.S."/>
            <person name="Edmands S."/>
            <person name="Li W."/>
            <person name="Burton R.S."/>
        </authorList>
    </citation>
    <scope>NUCLEOTIDE SEQUENCE [LARGE SCALE GENOMIC DNA]</scope>
    <source>
        <strain evidence="7 8">San Diego</strain>
    </source>
</reference>
<dbReference type="GO" id="GO:0003676">
    <property type="term" value="F:nucleic acid binding"/>
    <property type="evidence" value="ECO:0007669"/>
    <property type="project" value="InterPro"/>
</dbReference>
<dbReference type="SUPFAM" id="SSF53098">
    <property type="entry name" value="Ribonuclease H-like"/>
    <property type="match status" value="1"/>
</dbReference>
<evidence type="ECO:0000256" key="1">
    <source>
        <dbReference type="ARBA" id="ARBA00022679"/>
    </source>
</evidence>
<keyword evidence="4" id="KW-0255">Endonuclease</keyword>
<evidence type="ECO:0000313" key="7">
    <source>
        <dbReference type="EMBL" id="TRY68990.1"/>
    </source>
</evidence>
<keyword evidence="2" id="KW-0548">Nucleotidyltransferase</keyword>
<dbReference type="AlphaFoldDB" id="A0A553NU73"/>
<dbReference type="GO" id="GO:0004519">
    <property type="term" value="F:endonuclease activity"/>
    <property type="evidence" value="ECO:0007669"/>
    <property type="project" value="UniProtKB-KW"/>
</dbReference>
<sequence length="713" mass="80217">MYYKTEEAYGTCEMLDDPVNATDWDDRRSALEKDLESSTEAMTKAMSQAIPAHPSQAVAQPPSHRSRRVPINTTVQPPVLTLDNTPIELRAWIQKLDSFLSSNDLANTNIKEQQQYVRQLIDPELEVRISLKVDPNTPVFGPGSMIELLKDEFALRYPLFTRRLECFRYTRHQGQPALNFVAKLTQLSFEADLPSLSTDELQNASCKKCGKDGHFSIVCLADYNAHKNQKKWNKKLPRSSSPGYSTSSETDNRVSTVRFIKATKSGPTPKLSVQFMNNYGRQFIFETLPDTGASRTIIADDVAHEYGMEYSKTKEVMRAANGQPMSCIDTALLTAQIGKKTANINAIISRDLKGEILLNPSHQVLYDAIDEEYRALLHAFRRHADLHSLPPSHPAHSFASIWEGISQLDQEDESLLLLGDRIIVPAGARQEIIRILHLPHQGLTKTKPAAQPLHQIQVGGLMEMVSADLFDWAGQSWLVLVDSYSGYLIASRLFSINTDSVVTEMEKLFGLFGYPTRLCSDNGHQFRGKMTEYLTRKGVKRETSSPYFPSSNGLAEAGVKSIKALLKKCTESKEDFHVGLRELRAMPREDGYSPNQLFLDVICKEQSLDSQLQSICVLGAGWREKNFGTGSKNNPNLEHVPCQSWNLEQTSRSYVISDGEKTFRRNRKFIRPQNPPIRLGENIAVEDLQCPAPEKSNRLSPRLSKKKSVSFHI</sequence>
<evidence type="ECO:0000313" key="8">
    <source>
        <dbReference type="Proteomes" id="UP000318571"/>
    </source>
</evidence>
<dbReference type="PANTHER" id="PTHR37984:SF5">
    <property type="entry name" value="PROTEIN NYNRIN-LIKE"/>
    <property type="match status" value="1"/>
</dbReference>
<comment type="caution">
    <text evidence="7">The sequence shown here is derived from an EMBL/GenBank/DDBJ whole genome shotgun (WGS) entry which is preliminary data.</text>
</comment>